<evidence type="ECO:0000256" key="1">
    <source>
        <dbReference type="ARBA" id="ARBA00004167"/>
    </source>
</evidence>
<evidence type="ECO:0000256" key="4">
    <source>
        <dbReference type="ARBA" id="ARBA00023136"/>
    </source>
</evidence>
<evidence type="ECO:0000313" key="8">
    <source>
        <dbReference type="Proteomes" id="UP001293593"/>
    </source>
</evidence>
<dbReference type="GO" id="GO:0098542">
    <property type="term" value="P:defense response to other organism"/>
    <property type="evidence" value="ECO:0007669"/>
    <property type="project" value="InterPro"/>
</dbReference>
<gene>
    <name evidence="7" type="ORF">QN277_001248</name>
</gene>
<organism evidence="7 8">
    <name type="scientific">Acacia crassicarpa</name>
    <name type="common">northern wattle</name>
    <dbReference type="NCBI Taxonomy" id="499986"/>
    <lineage>
        <taxon>Eukaryota</taxon>
        <taxon>Viridiplantae</taxon>
        <taxon>Streptophyta</taxon>
        <taxon>Embryophyta</taxon>
        <taxon>Tracheophyta</taxon>
        <taxon>Spermatophyta</taxon>
        <taxon>Magnoliopsida</taxon>
        <taxon>eudicotyledons</taxon>
        <taxon>Gunneridae</taxon>
        <taxon>Pentapetalae</taxon>
        <taxon>rosids</taxon>
        <taxon>fabids</taxon>
        <taxon>Fabales</taxon>
        <taxon>Fabaceae</taxon>
        <taxon>Caesalpinioideae</taxon>
        <taxon>mimosoid clade</taxon>
        <taxon>Acacieae</taxon>
        <taxon>Acacia</taxon>
    </lineage>
</organism>
<dbReference type="GO" id="GO:0016020">
    <property type="term" value="C:membrane"/>
    <property type="evidence" value="ECO:0007669"/>
    <property type="project" value="UniProtKB-SubCell"/>
</dbReference>
<reference evidence="7" key="1">
    <citation type="submission" date="2023-10" db="EMBL/GenBank/DDBJ databases">
        <title>Chromosome-level genome of the transformable northern wattle, Acacia crassicarpa.</title>
        <authorList>
            <person name="Massaro I."/>
            <person name="Sinha N.R."/>
            <person name="Poethig S."/>
            <person name="Leichty A.R."/>
        </authorList>
    </citation>
    <scope>NUCLEOTIDE SEQUENCE</scope>
    <source>
        <strain evidence="7">Acra3RX</strain>
        <tissue evidence="7">Leaf</tissue>
    </source>
</reference>
<accession>A0AAE1N882</accession>
<dbReference type="PANTHER" id="PTHR31234:SF65">
    <property type="entry name" value="LATE EMBRYOGENESIS ABUNDANT PROTEIN, LEA_2 SUBGROUP"/>
    <property type="match status" value="1"/>
</dbReference>
<keyword evidence="4 5" id="KW-0472">Membrane</keyword>
<feature type="domain" description="Late embryogenesis abundant protein LEA-2 subgroup" evidence="6">
    <location>
        <begin position="76"/>
        <end position="168"/>
    </location>
</feature>
<dbReference type="AlphaFoldDB" id="A0AAE1N882"/>
<evidence type="ECO:0000256" key="2">
    <source>
        <dbReference type="ARBA" id="ARBA00022692"/>
    </source>
</evidence>
<sequence>MACAIRCSRGQKICCGVTAIVVILLLVTSVILFLTVLKPKNPIIIIQPVKLERFDSAVSFPDLEFELNLTLGVVATVKNPNHASFTYQNSTATLSYRGNLVGEAPVNGDTVPDHGELNVSTPLVVHLADKLLNGGNIVQDFNNGVVNFISATTLQGRVKILKIFKKKATSFSTCHIYVFTKNQTIYSTCQNKVEF</sequence>
<dbReference type="SUPFAM" id="SSF117070">
    <property type="entry name" value="LEA14-like"/>
    <property type="match status" value="1"/>
</dbReference>
<evidence type="ECO:0000256" key="3">
    <source>
        <dbReference type="ARBA" id="ARBA00022989"/>
    </source>
</evidence>
<comment type="subcellular location">
    <subcellularLocation>
        <location evidence="1">Membrane</location>
        <topology evidence="1">Single-pass membrane protein</topology>
    </subcellularLocation>
</comment>
<feature type="transmembrane region" description="Helical" evidence="5">
    <location>
        <begin position="12"/>
        <end position="37"/>
    </location>
</feature>
<keyword evidence="8" id="KW-1185">Reference proteome</keyword>
<proteinExistence type="predicted"/>
<dbReference type="InterPro" id="IPR004864">
    <property type="entry name" value="LEA_2"/>
</dbReference>
<evidence type="ECO:0000259" key="6">
    <source>
        <dbReference type="Pfam" id="PF03168"/>
    </source>
</evidence>
<protein>
    <recommendedName>
        <fullName evidence="6">Late embryogenesis abundant protein LEA-2 subgroup domain-containing protein</fullName>
    </recommendedName>
</protein>
<keyword evidence="3 5" id="KW-1133">Transmembrane helix</keyword>
<name>A0AAE1N882_9FABA</name>
<dbReference type="Pfam" id="PF03168">
    <property type="entry name" value="LEA_2"/>
    <property type="match status" value="1"/>
</dbReference>
<dbReference type="InterPro" id="IPR044839">
    <property type="entry name" value="NDR1-like"/>
</dbReference>
<dbReference type="EMBL" id="JAWXYG010000001">
    <property type="protein sequence ID" value="KAK4284410.1"/>
    <property type="molecule type" value="Genomic_DNA"/>
</dbReference>
<dbReference type="Proteomes" id="UP001293593">
    <property type="component" value="Unassembled WGS sequence"/>
</dbReference>
<evidence type="ECO:0000256" key="5">
    <source>
        <dbReference type="SAM" id="Phobius"/>
    </source>
</evidence>
<comment type="caution">
    <text evidence="7">The sequence shown here is derived from an EMBL/GenBank/DDBJ whole genome shotgun (WGS) entry which is preliminary data.</text>
</comment>
<dbReference type="PANTHER" id="PTHR31234">
    <property type="entry name" value="LATE EMBRYOGENESIS ABUNDANT (LEA) HYDROXYPROLINE-RICH GLYCOPROTEIN FAMILY"/>
    <property type="match status" value="1"/>
</dbReference>
<keyword evidence="2 5" id="KW-0812">Transmembrane</keyword>
<evidence type="ECO:0000313" key="7">
    <source>
        <dbReference type="EMBL" id="KAK4284410.1"/>
    </source>
</evidence>
<dbReference type="Gene3D" id="2.60.40.1820">
    <property type="match status" value="1"/>
</dbReference>